<dbReference type="Pfam" id="PF22234">
    <property type="entry name" value="Rv2466c-like"/>
    <property type="match status" value="1"/>
</dbReference>
<sequence length="244" mass="27105">MSDADLNFYFDPVCPFAWITSKWVRLVMAERDYTVDWRFISLRQVNADVDYASHFPPQYETGHTAGLRLLRVAAAARATQGRACVGPLYAAMGTRLFDEEPSATEHDEEGLDHRGTSTYVAPILAGVGLPHSLVEALDDDSWDSEIRAETDEALSLTGKDVGTPIIHFEPPHGVAFFGPVISRLPDREDAVALWDHVVGLTRFHGFAELKRSLREVPQLRGLGVADGQVGTVEDWHAGHRRMQK</sequence>
<proteinExistence type="predicted"/>
<dbReference type="InterPro" id="IPR053977">
    <property type="entry name" value="Rv2466c-like"/>
</dbReference>
<dbReference type="Proteomes" id="UP000295388">
    <property type="component" value="Unassembled WGS sequence"/>
</dbReference>
<dbReference type="SUPFAM" id="SSF52833">
    <property type="entry name" value="Thioredoxin-like"/>
    <property type="match status" value="1"/>
</dbReference>
<gene>
    <name evidence="1" type="ORF">EV643_1386</name>
</gene>
<dbReference type="OrthoDB" id="4125991at2"/>
<dbReference type="AlphaFoldDB" id="A0A4R6J4R7"/>
<name>A0A4R6J4R7_9ACTN</name>
<evidence type="ECO:0000313" key="1">
    <source>
        <dbReference type="EMBL" id="TDO30393.1"/>
    </source>
</evidence>
<protein>
    <recommendedName>
        <fullName evidence="3">2-hydroxychromene-2-carboxylate isomerase</fullName>
    </recommendedName>
</protein>
<dbReference type="InterPro" id="IPR036249">
    <property type="entry name" value="Thioredoxin-like_sf"/>
</dbReference>
<accession>A0A4R6J4R7</accession>
<dbReference type="RefSeq" id="WP_133805635.1">
    <property type="nucleotide sequence ID" value="NZ_SNWQ01000038.1"/>
</dbReference>
<organism evidence="1 2">
    <name type="scientific">Kribbella caucasensis</name>
    <dbReference type="NCBI Taxonomy" id="2512215"/>
    <lineage>
        <taxon>Bacteria</taxon>
        <taxon>Bacillati</taxon>
        <taxon>Actinomycetota</taxon>
        <taxon>Actinomycetes</taxon>
        <taxon>Propionibacteriales</taxon>
        <taxon>Kribbellaceae</taxon>
        <taxon>Kribbella</taxon>
    </lineage>
</organism>
<evidence type="ECO:0000313" key="2">
    <source>
        <dbReference type="Proteomes" id="UP000295388"/>
    </source>
</evidence>
<keyword evidence="2" id="KW-1185">Reference proteome</keyword>
<dbReference type="EMBL" id="SNWQ01000038">
    <property type="protein sequence ID" value="TDO30393.1"/>
    <property type="molecule type" value="Genomic_DNA"/>
</dbReference>
<reference evidence="1 2" key="1">
    <citation type="submission" date="2019-03" db="EMBL/GenBank/DDBJ databases">
        <title>Genomic Encyclopedia of Type Strains, Phase III (KMG-III): the genomes of soil and plant-associated and newly described type strains.</title>
        <authorList>
            <person name="Whitman W."/>
        </authorList>
    </citation>
    <scope>NUCLEOTIDE SEQUENCE [LARGE SCALE GENOMIC DNA]</scope>
    <source>
        <strain evidence="1 2">VKM Ac-2527</strain>
    </source>
</reference>
<evidence type="ECO:0008006" key="3">
    <source>
        <dbReference type="Google" id="ProtNLM"/>
    </source>
</evidence>
<comment type="caution">
    <text evidence="1">The sequence shown here is derived from an EMBL/GenBank/DDBJ whole genome shotgun (WGS) entry which is preliminary data.</text>
</comment>
<dbReference type="Gene3D" id="3.40.30.10">
    <property type="entry name" value="Glutaredoxin"/>
    <property type="match status" value="1"/>
</dbReference>
<dbReference type="CDD" id="cd02972">
    <property type="entry name" value="DsbA_family"/>
    <property type="match status" value="1"/>
</dbReference>